<reference evidence="4" key="1">
    <citation type="submission" date="2015-09" db="EMBL/GenBank/DDBJ databases">
        <authorList>
            <consortium name="Pathogen Informatics"/>
        </authorList>
    </citation>
    <scope>NUCLEOTIDE SEQUENCE [LARGE SCALE GENOMIC DNA]</scope>
    <source>
        <strain evidence="4">Lake Konstanz</strain>
    </source>
</reference>
<keyword evidence="4" id="KW-1185">Reference proteome</keyword>
<evidence type="ECO:0000313" key="4">
    <source>
        <dbReference type="Proteomes" id="UP000051952"/>
    </source>
</evidence>
<feature type="compositionally biased region" description="Polar residues" evidence="2">
    <location>
        <begin position="186"/>
        <end position="195"/>
    </location>
</feature>
<dbReference type="OrthoDB" id="266987at2759"/>
<name>A0A0S4JEU9_BODSA</name>
<keyword evidence="1" id="KW-0175">Coiled coil</keyword>
<dbReference type="Proteomes" id="UP000051952">
    <property type="component" value="Unassembled WGS sequence"/>
</dbReference>
<proteinExistence type="predicted"/>
<feature type="coiled-coil region" evidence="1">
    <location>
        <begin position="6"/>
        <end position="83"/>
    </location>
</feature>
<evidence type="ECO:0000256" key="1">
    <source>
        <dbReference type="SAM" id="Coils"/>
    </source>
</evidence>
<dbReference type="AlphaFoldDB" id="A0A0S4JEU9"/>
<feature type="region of interest" description="Disordered" evidence="2">
    <location>
        <begin position="342"/>
        <end position="361"/>
    </location>
</feature>
<gene>
    <name evidence="3" type="ORF">BSAL_16705</name>
</gene>
<sequence>MPAKTAKELLAERARIDAAMAQLESAKLKASAQRQEYGKFLAWKVDLQRKERKQREEESQQLRERVEKKLTEVLQEHREHKKRETRAYREFADSAVKKSRPLNISTSFDRENAILAEAQAEKERRRMEWQQFRSEMGLRSAPDRVPAGGGNSVSNAVSIQRSIQKQSAPGAFVSATPRAPPGNAPLGQSRQTIGSPNDYDEDGYDANLMKDKVGHVGGLVTTMQGGNEAKEEELSALRRSRLDAISATEKRQNAVHKRALLMENMFNKARTRRMYAQNRIAADPPADYLIGTDILRYIPVDLIPGGAQFGEEPTESPRKRGQMTASDGQAFFMTAVDSNQADTGLPSLSGAVPGDGGQERTISPKVQKRLKQRSKNFDAQLWHQQKVFSDAIPALRQERVLDEENAMFEWYQTAQGLSGRPSWKARASHTWSRREEAASPAAIMGGGPHAIRSIRLDPE</sequence>
<accession>A0A0S4JEU9</accession>
<organism evidence="3 4">
    <name type="scientific">Bodo saltans</name>
    <name type="common">Flagellated protozoan</name>
    <dbReference type="NCBI Taxonomy" id="75058"/>
    <lineage>
        <taxon>Eukaryota</taxon>
        <taxon>Discoba</taxon>
        <taxon>Euglenozoa</taxon>
        <taxon>Kinetoplastea</taxon>
        <taxon>Metakinetoplastina</taxon>
        <taxon>Eubodonida</taxon>
        <taxon>Bodonidae</taxon>
        <taxon>Bodo</taxon>
    </lineage>
</organism>
<dbReference type="VEuPathDB" id="TriTrypDB:BSAL_16705"/>
<evidence type="ECO:0000256" key="2">
    <source>
        <dbReference type="SAM" id="MobiDB-lite"/>
    </source>
</evidence>
<feature type="region of interest" description="Disordered" evidence="2">
    <location>
        <begin position="178"/>
        <end position="202"/>
    </location>
</feature>
<evidence type="ECO:0000313" key="3">
    <source>
        <dbReference type="EMBL" id="CUG88671.1"/>
    </source>
</evidence>
<protein>
    <submittedName>
        <fullName evidence="3">Uncharacterized protein</fullName>
    </submittedName>
</protein>
<dbReference type="EMBL" id="CYKH01001667">
    <property type="protein sequence ID" value="CUG88671.1"/>
    <property type="molecule type" value="Genomic_DNA"/>
</dbReference>
<dbReference type="OMA" id="ARASHTW"/>